<comment type="caution">
    <text evidence="1">The sequence shown here is derived from an EMBL/GenBank/DDBJ whole genome shotgun (WGS) entry which is preliminary data.</text>
</comment>
<evidence type="ECO:0000313" key="1">
    <source>
        <dbReference type="EMBL" id="KKL73352.1"/>
    </source>
</evidence>
<sequence length="271" mass="29320">MQKVLRNNLVAADICEHDTSNSYYIHNPYSSQPTATLQAQAGTYTVTAWTTTENSLTVDNEVVYGEHIFDFESLMANYNLFKIRTEEMAYAVATGVDKYVLNNLTEDATSSLTTPAGGFSTSANVVKIFTDCLGLVSGYSGAFRGYFMVVENTDVSGILQSQASTGFTYADRALNNGLGLNGRLGSIFNVDIYIVRTGTFVDDTLAGETVTNSGHRVFGVKGVSTYATPGGVRQHEIGVTAKTGLEVAVWQHLGFALWVQMRPLVVDITLA</sequence>
<name>A0A0F9HE54_9ZZZZ</name>
<reference evidence="1" key="1">
    <citation type="journal article" date="2015" name="Nature">
        <title>Complex archaea that bridge the gap between prokaryotes and eukaryotes.</title>
        <authorList>
            <person name="Spang A."/>
            <person name="Saw J.H."/>
            <person name="Jorgensen S.L."/>
            <person name="Zaremba-Niedzwiedzka K."/>
            <person name="Martijn J."/>
            <person name="Lind A.E."/>
            <person name="van Eijk R."/>
            <person name="Schleper C."/>
            <person name="Guy L."/>
            <person name="Ettema T.J."/>
        </authorList>
    </citation>
    <scope>NUCLEOTIDE SEQUENCE</scope>
</reference>
<dbReference type="AlphaFoldDB" id="A0A0F9HE54"/>
<gene>
    <name evidence="1" type="ORF">LCGC14_2075760</name>
</gene>
<dbReference type="EMBL" id="LAZR01024985">
    <property type="protein sequence ID" value="KKL73352.1"/>
    <property type="molecule type" value="Genomic_DNA"/>
</dbReference>
<organism evidence="1">
    <name type="scientific">marine sediment metagenome</name>
    <dbReference type="NCBI Taxonomy" id="412755"/>
    <lineage>
        <taxon>unclassified sequences</taxon>
        <taxon>metagenomes</taxon>
        <taxon>ecological metagenomes</taxon>
    </lineage>
</organism>
<accession>A0A0F9HE54</accession>
<protein>
    <submittedName>
        <fullName evidence="1">Uncharacterized protein</fullName>
    </submittedName>
</protein>
<proteinExistence type="predicted"/>